<evidence type="ECO:0000256" key="1">
    <source>
        <dbReference type="SAM" id="SignalP"/>
    </source>
</evidence>
<sequence>MRLARSLLPLALALSGLALSGCETTAPTLKPQVRPAGLAKPAAPKPAAPVSPSAQSLALKSYYARVQSDLLTQGLMRTDGGGPDTQFGPDDLLRDFERIAFYDEHARGSLGRADGRAGYLHRWQSPVRMKPEFGPSVSDSVRAMDTATITGYAARLSRVTRHPIGLTRSASANFHVLVMGQDDTDYLIARVKQIAPNISPSALSVFRNLPKSIHCLVLAFPGTDDDNEYQLAIAMIRAEHPDLLRKSCYHEELAQGLGLANDSPRARPSIFNDDDEFALLTTHDEMLLQMLYDPRLRPGMSLEQARPIAKRIAIELTGQNF</sequence>
<name>A0AAJ1U7S1_9RHOB</name>
<dbReference type="PROSITE" id="PS51257">
    <property type="entry name" value="PROKAR_LIPOPROTEIN"/>
    <property type="match status" value="1"/>
</dbReference>
<gene>
    <name evidence="2" type="ORF">NOI20_12735</name>
</gene>
<dbReference type="AlphaFoldDB" id="A0AAJ1U7S1"/>
<accession>A0AAJ1U7S1</accession>
<dbReference type="EMBL" id="JANFFA010000003">
    <property type="protein sequence ID" value="MDQ2094981.1"/>
    <property type="molecule type" value="Genomic_DNA"/>
</dbReference>
<dbReference type="Pfam" id="PF11150">
    <property type="entry name" value="DUF2927"/>
    <property type="match status" value="1"/>
</dbReference>
<organism evidence="2 3">
    <name type="scientific">Rhodalgimonas zhirmunskyi</name>
    <dbReference type="NCBI Taxonomy" id="2964767"/>
    <lineage>
        <taxon>Bacteria</taxon>
        <taxon>Pseudomonadati</taxon>
        <taxon>Pseudomonadota</taxon>
        <taxon>Alphaproteobacteria</taxon>
        <taxon>Rhodobacterales</taxon>
        <taxon>Roseobacteraceae</taxon>
        <taxon>Rhodalgimonas</taxon>
    </lineage>
</organism>
<keyword evidence="1" id="KW-0732">Signal</keyword>
<protein>
    <submittedName>
        <fullName evidence="2">DUF2927 domain-containing protein</fullName>
    </submittedName>
</protein>
<feature type="chain" id="PRO_5042569825" evidence="1">
    <location>
        <begin position="21"/>
        <end position="321"/>
    </location>
</feature>
<feature type="signal peptide" evidence="1">
    <location>
        <begin position="1"/>
        <end position="20"/>
    </location>
</feature>
<reference evidence="2" key="1">
    <citation type="submission" date="2022-07" db="EMBL/GenBank/DDBJ databases">
        <authorList>
            <person name="Otstavnykh N."/>
            <person name="Isaeva M."/>
            <person name="Bystritskaya E."/>
        </authorList>
    </citation>
    <scope>NUCLEOTIDE SEQUENCE</scope>
    <source>
        <strain evidence="2">10Alg 79</strain>
    </source>
</reference>
<proteinExistence type="predicted"/>
<evidence type="ECO:0000313" key="3">
    <source>
        <dbReference type="Proteomes" id="UP001227162"/>
    </source>
</evidence>
<keyword evidence="3" id="KW-1185">Reference proteome</keyword>
<comment type="caution">
    <text evidence="2">The sequence shown here is derived from an EMBL/GenBank/DDBJ whole genome shotgun (WGS) entry which is preliminary data.</text>
</comment>
<dbReference type="InterPro" id="IPR021323">
    <property type="entry name" value="DUF2927"/>
</dbReference>
<reference evidence="2" key="2">
    <citation type="submission" date="2023-04" db="EMBL/GenBank/DDBJ databases">
        <title>'Rhodoalgimonas zhirmunskyi' gen. nov., isolated from a red alga.</title>
        <authorList>
            <person name="Nedashkovskaya O.I."/>
            <person name="Otstavnykh N.Y."/>
            <person name="Bystritskaya E.P."/>
            <person name="Balabanova L.A."/>
            <person name="Isaeva M.P."/>
        </authorList>
    </citation>
    <scope>NUCLEOTIDE SEQUENCE</scope>
    <source>
        <strain evidence="2">10Alg 79</strain>
    </source>
</reference>
<evidence type="ECO:0000313" key="2">
    <source>
        <dbReference type="EMBL" id="MDQ2094981.1"/>
    </source>
</evidence>
<dbReference type="RefSeq" id="WP_317626586.1">
    <property type="nucleotide sequence ID" value="NZ_JANFFA010000003.1"/>
</dbReference>
<dbReference type="Proteomes" id="UP001227162">
    <property type="component" value="Unassembled WGS sequence"/>
</dbReference>